<evidence type="ECO:0000256" key="3">
    <source>
        <dbReference type="ARBA" id="ARBA00022679"/>
    </source>
</evidence>
<dbReference type="Proteomes" id="UP000266426">
    <property type="component" value="Unassembled WGS sequence"/>
</dbReference>
<dbReference type="HAMAP" id="MF_00624">
    <property type="entry name" value="GlgC"/>
    <property type="match status" value="1"/>
</dbReference>
<reference evidence="12 13" key="1">
    <citation type="journal article" date="2017" name="ISME J.">
        <title>Energy and carbon metabolisms in a deep terrestrial subsurface fluid microbial community.</title>
        <authorList>
            <person name="Momper L."/>
            <person name="Jungbluth S.P."/>
            <person name="Lee M.D."/>
            <person name="Amend J.P."/>
        </authorList>
    </citation>
    <scope>NUCLEOTIDE SEQUENCE [LARGE SCALE GENOMIC DNA]</scope>
    <source>
        <strain evidence="12">SURF_26</strain>
    </source>
</reference>
<feature type="site" description="Could play a key role in the communication between the regulatory and the substrate sites" evidence="9">
    <location>
        <position position="64"/>
    </location>
</feature>
<dbReference type="Pfam" id="PF00483">
    <property type="entry name" value="NTP_transferase"/>
    <property type="match status" value="1"/>
</dbReference>
<organism evidence="12 13">
    <name type="scientific">Candidatus Auribacter fodinae</name>
    <dbReference type="NCBI Taxonomy" id="2093366"/>
    <lineage>
        <taxon>Bacteria</taxon>
        <taxon>Pseudomonadati</taxon>
        <taxon>Candidatus Auribacterota</taxon>
        <taxon>Candidatus Auribacteria</taxon>
        <taxon>Candidatus Auribacterales</taxon>
        <taxon>Candidatus Auribacteraceae</taxon>
        <taxon>Candidatus Auribacter</taxon>
    </lineage>
</organism>
<dbReference type="NCBIfam" id="TIGR02091">
    <property type="entry name" value="glgC"/>
    <property type="match status" value="1"/>
</dbReference>
<dbReference type="PROSITE" id="PS00809">
    <property type="entry name" value="ADP_GLC_PYROPHOSPH_2"/>
    <property type="match status" value="1"/>
</dbReference>
<keyword evidence="6 9" id="KW-0067">ATP-binding</keyword>
<comment type="catalytic activity">
    <reaction evidence="9">
        <text>alpha-D-glucose 1-phosphate + ATP + H(+) = ADP-alpha-D-glucose + diphosphate</text>
        <dbReference type="Rhea" id="RHEA:12120"/>
        <dbReference type="ChEBI" id="CHEBI:15378"/>
        <dbReference type="ChEBI" id="CHEBI:30616"/>
        <dbReference type="ChEBI" id="CHEBI:33019"/>
        <dbReference type="ChEBI" id="CHEBI:57498"/>
        <dbReference type="ChEBI" id="CHEBI:58601"/>
        <dbReference type="EC" id="2.7.7.27"/>
    </reaction>
</comment>
<accession>A0A3A4QU69</accession>
<evidence type="ECO:0000256" key="2">
    <source>
        <dbReference type="ARBA" id="ARBA00022600"/>
    </source>
</evidence>
<comment type="function">
    <text evidence="9">Involved in the biosynthesis of ADP-glucose, a building block required for the elongation reactions to produce glycogen. Catalyzes the reaction between ATP and alpha-D-glucose 1-phosphate (G1P) to produce pyrophosphate and ADP-Glc.</text>
</comment>
<feature type="domain" description="Glucose-1-phosphate adenylyltransferase/Bifunctional protein GlmU-like C-terminal hexapeptide" evidence="11">
    <location>
        <begin position="301"/>
        <end position="407"/>
    </location>
</feature>
<dbReference type="InterPro" id="IPR005835">
    <property type="entry name" value="NTP_transferase_dom"/>
</dbReference>
<feature type="binding site" evidence="9">
    <location>
        <position position="103"/>
    </location>
    <ligand>
        <name>alpha-D-glucose 1-phosphate</name>
        <dbReference type="ChEBI" id="CHEBI:58601"/>
    </ligand>
</feature>
<keyword evidence="7 9" id="KW-0320">Glycogen biosynthesis</keyword>
<dbReference type="InterPro" id="IPR011831">
    <property type="entry name" value="ADP-Glc_PPase"/>
</dbReference>
<keyword evidence="2 9" id="KW-0321">Glycogen metabolism</keyword>
<comment type="subunit">
    <text evidence="9">Homotetramer.</text>
</comment>
<sequence>MNTLLQGRKLLTFILAGGKGERLYPLTKDRAKPAVPFGGIYRIIDFTLSNCLNAGIRRIIVLTQYKSFSLNRHLLRGWNLFRNELGEFLDVIPPQQRISRAWYRGTADAIYQNIYAIENDKPDLVLILSGDHIYKMDYRKMVQYHIEKQAALTIGAIEVDIEEAHHFGIIGIDANNRVTCFQEKPKKDPRHIPGKPNKALASMGIYVFNTAEMVRALSSDARKDTSSHDFGKDIIPYLHRKGANVFVYPFIDENRKETLYWKDVGTLDSYYEANMDLVQVDPLFNLYDNEWPVRTYMQPVPPAKTVFAQEKAGGRLGIALDSIVSGGCIISGGRVQNSVLSPNVRINSYSQVTESILMEGVNVGRHAKIHRAIIDKDVTIPEGMTIGYDLEEDKQRFTITENGIVVIPKGIHLSLDTKCLV</sequence>
<comment type="caution">
    <text evidence="12">The sequence shown here is derived from an EMBL/GenBank/DDBJ whole genome shotgun (WGS) entry which is preliminary data.</text>
</comment>
<dbReference type="InterPro" id="IPR005836">
    <property type="entry name" value="ADP_Glu_pyroP_CS"/>
</dbReference>
<dbReference type="CDD" id="cd02508">
    <property type="entry name" value="ADP_Glucose_PP"/>
    <property type="match status" value="1"/>
</dbReference>
<dbReference type="InterPro" id="IPR023049">
    <property type="entry name" value="GlgC_bac"/>
</dbReference>
<dbReference type="PANTHER" id="PTHR43523">
    <property type="entry name" value="GLUCOSE-1-PHOSPHATE ADENYLYLTRANSFERASE-RELATED"/>
    <property type="match status" value="1"/>
</dbReference>
<dbReference type="CDD" id="cd04651">
    <property type="entry name" value="LbH_G1P_AT_C"/>
    <property type="match status" value="1"/>
</dbReference>
<dbReference type="InterPro" id="IPR056818">
    <property type="entry name" value="GlmU/GlgC-like_hexapep"/>
</dbReference>
<evidence type="ECO:0000256" key="7">
    <source>
        <dbReference type="ARBA" id="ARBA00023056"/>
    </source>
</evidence>
<dbReference type="SUPFAM" id="SSF53448">
    <property type="entry name" value="Nucleotide-diphospho-sugar transferases"/>
    <property type="match status" value="1"/>
</dbReference>
<dbReference type="InterPro" id="IPR011004">
    <property type="entry name" value="Trimer_LpxA-like_sf"/>
</dbReference>
<comment type="similarity">
    <text evidence="1 9">Belongs to the bacterial/plant glucose-1-phosphate adenylyltransferase family.</text>
</comment>
<keyword evidence="8 9" id="KW-0119">Carbohydrate metabolism</keyword>
<evidence type="ECO:0000256" key="6">
    <source>
        <dbReference type="ARBA" id="ARBA00022840"/>
    </source>
</evidence>
<dbReference type="UniPathway" id="UPA00164"/>
<keyword evidence="4 9" id="KW-0548">Nucleotidyltransferase</keyword>
<feature type="site" description="Could play a key role in the communication between the regulatory and the substrate sites" evidence="9">
    <location>
        <position position="102"/>
    </location>
</feature>
<dbReference type="NCBIfam" id="NF001947">
    <property type="entry name" value="PRK00725.1"/>
    <property type="match status" value="1"/>
</dbReference>
<evidence type="ECO:0000259" key="11">
    <source>
        <dbReference type="Pfam" id="PF24894"/>
    </source>
</evidence>
<evidence type="ECO:0000256" key="9">
    <source>
        <dbReference type="HAMAP-Rule" id="MF_00624"/>
    </source>
</evidence>
<evidence type="ECO:0000256" key="1">
    <source>
        <dbReference type="ARBA" id="ARBA00010443"/>
    </source>
</evidence>
<feature type="binding site" evidence="9">
    <location>
        <position position="168"/>
    </location>
    <ligand>
        <name>alpha-D-glucose 1-phosphate</name>
        <dbReference type="ChEBI" id="CHEBI:58601"/>
    </ligand>
</feature>
<comment type="pathway">
    <text evidence="9">Glycan biosynthesis; glycogen biosynthesis.</text>
</comment>
<feature type="domain" description="Nucleotidyl transferase" evidence="10">
    <location>
        <begin position="13"/>
        <end position="278"/>
    </location>
</feature>
<dbReference type="Gene3D" id="2.160.10.10">
    <property type="entry name" value="Hexapeptide repeat proteins"/>
    <property type="match status" value="1"/>
</dbReference>
<dbReference type="GO" id="GO:0005978">
    <property type="term" value="P:glycogen biosynthetic process"/>
    <property type="evidence" value="ECO:0007669"/>
    <property type="project" value="UniProtKB-UniRule"/>
</dbReference>
<evidence type="ECO:0000313" key="12">
    <source>
        <dbReference type="EMBL" id="RJP57490.1"/>
    </source>
</evidence>
<name>A0A3A4QU69_9BACT</name>
<dbReference type="EMBL" id="QZJZ01000079">
    <property type="protein sequence ID" value="RJP57490.1"/>
    <property type="molecule type" value="Genomic_DNA"/>
</dbReference>
<evidence type="ECO:0000259" key="10">
    <source>
        <dbReference type="Pfam" id="PF00483"/>
    </source>
</evidence>
<dbReference type="Pfam" id="PF24894">
    <property type="entry name" value="Hexapep_GlmU"/>
    <property type="match status" value="1"/>
</dbReference>
<dbReference type="NCBIfam" id="NF002023">
    <property type="entry name" value="PRK00844.1"/>
    <property type="match status" value="1"/>
</dbReference>
<keyword evidence="5 9" id="KW-0547">Nucleotide-binding</keyword>
<dbReference type="GO" id="GO:0008878">
    <property type="term" value="F:glucose-1-phosphate adenylyltransferase activity"/>
    <property type="evidence" value="ECO:0007669"/>
    <property type="project" value="UniProtKB-UniRule"/>
</dbReference>
<evidence type="ECO:0000256" key="5">
    <source>
        <dbReference type="ARBA" id="ARBA00022741"/>
    </source>
</evidence>
<dbReference type="Gene3D" id="3.90.550.10">
    <property type="entry name" value="Spore Coat Polysaccharide Biosynthesis Protein SpsA, Chain A"/>
    <property type="match status" value="1"/>
</dbReference>
<feature type="binding site" evidence="9">
    <location>
        <begin position="183"/>
        <end position="184"/>
    </location>
    <ligand>
        <name>alpha-D-glucose 1-phosphate</name>
        <dbReference type="ChEBI" id="CHEBI:58601"/>
    </ligand>
</feature>
<feature type="binding site" evidence="9">
    <location>
        <position position="202"/>
    </location>
    <ligand>
        <name>alpha-D-glucose 1-phosphate</name>
        <dbReference type="ChEBI" id="CHEBI:58601"/>
    </ligand>
</feature>
<dbReference type="AlphaFoldDB" id="A0A3A4QU69"/>
<protein>
    <recommendedName>
        <fullName evidence="9">Glucose-1-phosphate adenylyltransferase</fullName>
        <ecNumber evidence="9">2.7.7.27</ecNumber>
    </recommendedName>
    <alternativeName>
        <fullName evidence="9">ADP-glucose pyrophosphorylase</fullName>
        <shortName evidence="9">ADPGlc PPase</shortName>
    </alternativeName>
    <alternativeName>
        <fullName evidence="9">ADP-glucose synthase</fullName>
    </alternativeName>
</protein>
<evidence type="ECO:0000256" key="8">
    <source>
        <dbReference type="ARBA" id="ARBA00023277"/>
    </source>
</evidence>
<dbReference type="InterPro" id="IPR029044">
    <property type="entry name" value="Nucleotide-diphossugar_trans"/>
</dbReference>
<dbReference type="PANTHER" id="PTHR43523:SF2">
    <property type="entry name" value="GLUCOSE-1-PHOSPHATE ADENYLYLTRANSFERASE"/>
    <property type="match status" value="1"/>
</dbReference>
<dbReference type="SUPFAM" id="SSF51161">
    <property type="entry name" value="Trimeric LpxA-like enzymes"/>
    <property type="match status" value="1"/>
</dbReference>
<dbReference type="GO" id="GO:0005524">
    <property type="term" value="F:ATP binding"/>
    <property type="evidence" value="ECO:0007669"/>
    <property type="project" value="UniProtKB-KW"/>
</dbReference>
<evidence type="ECO:0000313" key="13">
    <source>
        <dbReference type="Proteomes" id="UP000266426"/>
    </source>
</evidence>
<proteinExistence type="inferred from homology"/>
<evidence type="ECO:0000256" key="4">
    <source>
        <dbReference type="ARBA" id="ARBA00022695"/>
    </source>
</evidence>
<gene>
    <name evidence="9 12" type="primary">glgC</name>
    <name evidence="12" type="ORF">C4541_10010</name>
</gene>
<keyword evidence="3 9" id="KW-0808">Transferase</keyword>
<dbReference type="EC" id="2.7.7.27" evidence="9"/>